<dbReference type="PANTHER" id="PTHR40621">
    <property type="entry name" value="TRANSCRIPTION FACTOR KAPC-RELATED"/>
    <property type="match status" value="1"/>
</dbReference>
<feature type="domain" description="BZIP" evidence="5">
    <location>
        <begin position="337"/>
        <end position="352"/>
    </location>
</feature>
<evidence type="ECO:0000256" key="2">
    <source>
        <dbReference type="ARBA" id="ARBA00023242"/>
    </source>
</evidence>
<feature type="compositionally biased region" description="Basic and acidic residues" evidence="4">
    <location>
        <begin position="255"/>
        <end position="265"/>
    </location>
</feature>
<dbReference type="GO" id="GO:0090575">
    <property type="term" value="C:RNA polymerase II transcription regulator complex"/>
    <property type="evidence" value="ECO:0007669"/>
    <property type="project" value="TreeGrafter"/>
</dbReference>
<comment type="subcellular location">
    <subcellularLocation>
        <location evidence="1">Nucleus</location>
    </subcellularLocation>
</comment>
<evidence type="ECO:0000256" key="1">
    <source>
        <dbReference type="ARBA" id="ARBA00004123"/>
    </source>
</evidence>
<protein>
    <recommendedName>
        <fullName evidence="5">BZIP domain-containing protein</fullName>
    </recommendedName>
</protein>
<feature type="region of interest" description="Disordered" evidence="4">
    <location>
        <begin position="44"/>
        <end position="68"/>
    </location>
</feature>
<comment type="caution">
    <text evidence="6">The sequence shown here is derived from an EMBL/GenBank/DDBJ whole genome shotgun (WGS) entry which is preliminary data.</text>
</comment>
<feature type="region of interest" description="Disordered" evidence="4">
    <location>
        <begin position="244"/>
        <end position="266"/>
    </location>
</feature>
<feature type="compositionally biased region" description="Basic and acidic residues" evidence="4">
    <location>
        <begin position="321"/>
        <end position="337"/>
    </location>
</feature>
<feature type="coiled-coil region" evidence="3">
    <location>
        <begin position="371"/>
        <end position="398"/>
    </location>
</feature>
<dbReference type="AlphaFoldDB" id="A0A427YMC1"/>
<dbReference type="SMART" id="SM00338">
    <property type="entry name" value="BRLZ"/>
    <property type="match status" value="1"/>
</dbReference>
<feature type="compositionally biased region" description="Polar residues" evidence="4">
    <location>
        <begin position="1"/>
        <end position="16"/>
    </location>
</feature>
<dbReference type="STRING" id="1890683.A0A427YMC1"/>
<feature type="compositionally biased region" description="Polar residues" evidence="4">
    <location>
        <begin position="45"/>
        <end position="68"/>
    </location>
</feature>
<gene>
    <name evidence="6" type="ORF">EHS25_008606</name>
</gene>
<organism evidence="6 7">
    <name type="scientific">Saitozyma podzolica</name>
    <dbReference type="NCBI Taxonomy" id="1890683"/>
    <lineage>
        <taxon>Eukaryota</taxon>
        <taxon>Fungi</taxon>
        <taxon>Dikarya</taxon>
        <taxon>Basidiomycota</taxon>
        <taxon>Agaricomycotina</taxon>
        <taxon>Tremellomycetes</taxon>
        <taxon>Tremellales</taxon>
        <taxon>Trimorphomycetaceae</taxon>
        <taxon>Saitozyma</taxon>
    </lineage>
</organism>
<evidence type="ECO:0000256" key="4">
    <source>
        <dbReference type="SAM" id="MobiDB-lite"/>
    </source>
</evidence>
<dbReference type="PANTHER" id="PTHR40621:SF10">
    <property type="entry name" value="BZIP DOMAIN-CONTAINING PROTEIN"/>
    <property type="match status" value="1"/>
</dbReference>
<dbReference type="PROSITE" id="PS00036">
    <property type="entry name" value="BZIP_BASIC"/>
    <property type="match status" value="1"/>
</dbReference>
<keyword evidence="7" id="KW-1185">Reference proteome</keyword>
<dbReference type="EMBL" id="RSCD01000006">
    <property type="protein sequence ID" value="RSH92191.1"/>
    <property type="molecule type" value="Genomic_DNA"/>
</dbReference>
<dbReference type="OrthoDB" id="5571888at2759"/>
<sequence>MTIMFSPTLTASSSTSRHIDIDPVPELDAPMDFSDLLNLSEFEDSSVSHSPTTISPNHTPSPLLASQSPYAMPMSPTFDFLDPSTDFSFDFLAEKPLPEAGPSTMTNDLLNIKQEPVEFGWPDEVSASASQSASQSPVASKEIPAPVVEQVPQVPQMNLAGLPIDQQAALQQLMANIVNYQQRFGLEMPAPTPAPAQTVQPSMVFSAVPATTSATTSVAPSYTPSVVSSAPPQPSPVVQETMHVDHEDEQLQSIEPHEDPSRARAESTFSLGLGDDLDFKIDSLTPLPAIFSAGKGKGGKKGGGMSSVVRGDDEDLDDDDSWRPSPEEYKKLSSKEKRQLRNKLSARAFRTRRKDYIGTLEAHIKDRDSVIDAIRAELVSSRTENQDLRRELASIKADTMSVLHPESADKPSESPALFSALAMSPALPPVQRKSATPAINTRKDLPSSPALSTRGFWGGNDNLLGGGGSTICHTMFTPDLVLPPTTATPLRSLPDLPRANINPQLNDVDNRAAPLASAANGKDISSTFAEWSETNAFSLRSMDSYRMQLWSRLAREAQAEKSGLSSELRPKFFVDNTPTPSPAEASTAAQFATLAANHISTKLASSFWSAFAGPSSKLDTDKLTAVVTGRARLHVVSDEKAAAAEDDLVAALGGLRLQSGVGRPAVINARENPLGAISSFFKHASAMPARA</sequence>
<evidence type="ECO:0000313" key="7">
    <source>
        <dbReference type="Proteomes" id="UP000279259"/>
    </source>
</evidence>
<evidence type="ECO:0000313" key="6">
    <source>
        <dbReference type="EMBL" id="RSH92191.1"/>
    </source>
</evidence>
<keyword evidence="3" id="KW-0175">Coiled coil</keyword>
<dbReference type="SUPFAM" id="SSF57959">
    <property type="entry name" value="Leucine zipper domain"/>
    <property type="match status" value="1"/>
</dbReference>
<feature type="region of interest" description="Disordered" evidence="4">
    <location>
        <begin position="291"/>
        <end position="337"/>
    </location>
</feature>
<dbReference type="GO" id="GO:0000976">
    <property type="term" value="F:transcription cis-regulatory region binding"/>
    <property type="evidence" value="ECO:0007669"/>
    <property type="project" value="InterPro"/>
</dbReference>
<keyword evidence="2" id="KW-0539">Nucleus</keyword>
<feature type="region of interest" description="Disordered" evidence="4">
    <location>
        <begin position="1"/>
        <end position="21"/>
    </location>
</feature>
<name>A0A427YMC1_9TREE</name>
<dbReference type="GO" id="GO:0001228">
    <property type="term" value="F:DNA-binding transcription activator activity, RNA polymerase II-specific"/>
    <property type="evidence" value="ECO:0007669"/>
    <property type="project" value="TreeGrafter"/>
</dbReference>
<evidence type="ECO:0000259" key="5">
    <source>
        <dbReference type="PROSITE" id="PS00036"/>
    </source>
</evidence>
<dbReference type="CDD" id="cd14810">
    <property type="entry name" value="bZIP_u1"/>
    <property type="match status" value="1"/>
</dbReference>
<dbReference type="InterPro" id="IPR050936">
    <property type="entry name" value="AP-1-like"/>
</dbReference>
<dbReference type="InterPro" id="IPR046347">
    <property type="entry name" value="bZIP_sf"/>
</dbReference>
<dbReference type="Proteomes" id="UP000279259">
    <property type="component" value="Unassembled WGS sequence"/>
</dbReference>
<reference evidence="6 7" key="1">
    <citation type="submission" date="2018-11" db="EMBL/GenBank/DDBJ databases">
        <title>Genome sequence of Saitozyma podzolica DSM 27192.</title>
        <authorList>
            <person name="Aliyu H."/>
            <person name="Gorte O."/>
            <person name="Ochsenreither K."/>
        </authorList>
    </citation>
    <scope>NUCLEOTIDE SEQUENCE [LARGE SCALE GENOMIC DNA]</scope>
    <source>
        <strain evidence="6 7">DSM 27192</strain>
    </source>
</reference>
<evidence type="ECO:0000256" key="3">
    <source>
        <dbReference type="SAM" id="Coils"/>
    </source>
</evidence>
<proteinExistence type="predicted"/>
<dbReference type="InterPro" id="IPR004827">
    <property type="entry name" value="bZIP"/>
</dbReference>
<accession>A0A427YMC1</accession>
<dbReference type="Gene3D" id="1.20.5.170">
    <property type="match status" value="1"/>
</dbReference>